<keyword evidence="4" id="KW-1185">Reference proteome</keyword>
<feature type="coiled-coil region" evidence="1">
    <location>
        <begin position="688"/>
        <end position="737"/>
    </location>
</feature>
<evidence type="ECO:0000313" key="4">
    <source>
        <dbReference type="Proteomes" id="UP000245609"/>
    </source>
</evidence>
<sequence length="1425" mass="157500">MDSKYSKSAIQSPDIFGFEAQNKSISSPSGSSNTASPDPQGIRRPDSKYEHSSFLSNPKYSPRSSRHRPSKSTLSGSNEIEANELILKTLNTQRKLLQDRILNNQKSGQSMNSSSKGEEVSYASIETSANLEEILYANQTNKGYQAKSLNNPAASIRAQTPPIPTYHKNTAVLISSKINPNSTPKIPKTRNPSKLIAENPASFASVNSNDIKLTYMQTANAIDKKPKQADISHQTHGSFPIISSQAPTLHSNYYQNSISSAQSINSVPSSTASPNPNVPVRIFEKEYRNKYNPSVLPRSSSTLPSPMDYPAGSETEFKNTNALIYSNKEINQSPEPDNHYANYRSSYRSSNYSADSQLSEPRKPLPNPETYNQTHEARIYSPDYTKAPSDSSFPPTQNASGTNTDLAGMHRNTASPINSEFISNTYSVNDLKAYKRSGGKIKSIQHSIHGSSGKSSETTSPKQESYYNSIARFFESREPKHPASDSISKADSISSQKRSNPNQQSIYELLTNSSANSISKQSSTERLKDSEPAEEKTSSGENSSTTRQQASPSTSVQIPTATTTLHTKSTRAEQCTQGKKTANFQTQVDNLENLPTPQANIQGNQTDASPTLQTNILHKNQTAKSKSTSTDTSTNVQNSSKSLNSTPAVTKVAYPVEKQQKKKKYRNVRIQCALSEKYPDPKLQSTEIKQKDLKISKLEEKILQLQQIHENEIKDLTQEYKTKIKDLEDKVEVQAKASNTKIDELLEMVSYLTSKCENYQEIIEKNGISTEAESESNDGFDLDKSENVLESTEKVYSNTPKVVKRFSTRLSEVHFIENTYKTMISNKEQHGKDIEFFRVINRIENEIDETSTAIENRLHNLIKDVGKFNASAYGAGILGFETQFVVKDLGYSNETFSIAKIGDQSYLQEEKRRSTMFNTTPIRLDIINHSEDEELGVSIGNRRLKSRPSIPRFFTQKPKRHSVVPGGIGNRRLLSDKGPDLDTLSSILKEKPEPQLSFNISDRYPSVSFADEAFDLEKKTAESADEDASTSKTPDDTNPKFGTFPNAQPNSSLKKKYPPLSLKYSVSSSKKQASISSPLSAGERVSSSAPESPRSNLHVGSAPHGILKNNTFPDLSIASISPSLSEVSQDTLITRSTPNSSNSSRESTINANESKNKELSFSSEGKLETLNLVFSKQNDNLVNEPNPANGAQNLKYSKKIDFNNSDKKIGQLNSENDQSLLEQNQSYSLEIAKDENNLYRKSINGKKLYQESNLDGFSQSSDSTGSSTSEKVQADTKEGNSIPSISSNISGFRESSKTISLPMKPSTALKSKPSKEITRSASMTESVNNKQSGSDDLSNPLRPEPKLNKRVSKTNYTPSNEASTLTGEQLLESLKMGFQISLPRQRSSKTVSYSVKSSKPAFIDELIERVTNDVKNAEPLTSSER</sequence>
<feature type="compositionally biased region" description="Polar residues" evidence="2">
    <location>
        <begin position="1085"/>
        <end position="1095"/>
    </location>
</feature>
<feature type="region of interest" description="Disordered" evidence="2">
    <location>
        <begin position="292"/>
        <end position="314"/>
    </location>
</feature>
<feature type="compositionally biased region" description="Low complexity" evidence="2">
    <location>
        <begin position="624"/>
        <end position="634"/>
    </location>
</feature>
<accession>A0A2T9ZH24</accession>
<feature type="compositionally biased region" description="Low complexity" evidence="2">
    <location>
        <begin position="1280"/>
        <end position="1290"/>
    </location>
</feature>
<feature type="compositionally biased region" description="Low complexity" evidence="2">
    <location>
        <begin position="1133"/>
        <end position="1150"/>
    </location>
</feature>
<name>A0A2T9ZH24_9FUNG</name>
<feature type="region of interest" description="Disordered" evidence="2">
    <location>
        <begin position="329"/>
        <end position="412"/>
    </location>
</feature>
<feature type="compositionally biased region" description="Polar residues" evidence="2">
    <location>
        <begin position="388"/>
        <end position="405"/>
    </location>
</feature>
<feature type="region of interest" description="Disordered" evidence="2">
    <location>
        <begin position="1"/>
        <end position="77"/>
    </location>
</feature>
<reference evidence="3 4" key="1">
    <citation type="journal article" date="2018" name="MBio">
        <title>Comparative Genomics Reveals the Core Gene Toolbox for the Fungus-Insect Symbiosis.</title>
        <authorList>
            <person name="Wang Y."/>
            <person name="Stata M."/>
            <person name="Wang W."/>
            <person name="Stajich J.E."/>
            <person name="White M.M."/>
            <person name="Moncalvo J.M."/>
        </authorList>
    </citation>
    <scope>NUCLEOTIDE SEQUENCE [LARGE SCALE GENOMIC DNA]</scope>
    <source>
        <strain evidence="3 4">SC-DP-2</strain>
    </source>
</reference>
<feature type="compositionally biased region" description="Polar residues" evidence="2">
    <location>
        <begin position="539"/>
        <end position="579"/>
    </location>
</feature>
<evidence type="ECO:0000313" key="3">
    <source>
        <dbReference type="EMBL" id="PVV03874.1"/>
    </source>
</evidence>
<gene>
    <name evidence="3" type="ORF">BB560_001644</name>
</gene>
<feature type="compositionally biased region" description="Low complexity" evidence="2">
    <location>
        <begin position="1255"/>
        <end position="1269"/>
    </location>
</feature>
<feature type="region of interest" description="Disordered" evidence="2">
    <location>
        <begin position="1072"/>
        <end position="1102"/>
    </location>
</feature>
<feature type="compositionally biased region" description="Polar residues" evidence="2">
    <location>
        <begin position="635"/>
        <end position="646"/>
    </location>
</feature>
<dbReference type="Proteomes" id="UP000245609">
    <property type="component" value="Unassembled WGS sequence"/>
</dbReference>
<dbReference type="EMBL" id="MBFS01000184">
    <property type="protein sequence ID" value="PVV03874.1"/>
    <property type="molecule type" value="Genomic_DNA"/>
</dbReference>
<feature type="compositionally biased region" description="Low complexity" evidence="2">
    <location>
        <begin position="484"/>
        <end position="497"/>
    </location>
</feature>
<feature type="compositionally biased region" description="Polar residues" evidence="2">
    <location>
        <begin position="1353"/>
        <end position="1364"/>
    </location>
</feature>
<feature type="compositionally biased region" description="Low complexity" evidence="2">
    <location>
        <begin position="513"/>
        <end position="522"/>
    </location>
</feature>
<feature type="compositionally biased region" description="Polar residues" evidence="2">
    <location>
        <begin position="1"/>
        <end position="11"/>
    </location>
</feature>
<feature type="compositionally biased region" description="Basic and acidic residues" evidence="2">
    <location>
        <begin position="523"/>
        <end position="538"/>
    </location>
</feature>
<comment type="caution">
    <text evidence="3">The sequence shown here is derived from an EMBL/GenBank/DDBJ whole genome shotgun (WGS) entry which is preliminary data.</text>
</comment>
<feature type="compositionally biased region" description="Polar residues" evidence="2">
    <location>
        <begin position="1319"/>
        <end position="1337"/>
    </location>
</feature>
<feature type="region of interest" description="Disordered" evidence="2">
    <location>
        <begin position="477"/>
        <end position="579"/>
    </location>
</feature>
<feature type="region of interest" description="Disordered" evidence="2">
    <location>
        <begin position="1254"/>
        <end position="1364"/>
    </location>
</feature>
<feature type="region of interest" description="Disordered" evidence="2">
    <location>
        <begin position="620"/>
        <end position="646"/>
    </location>
</feature>
<dbReference type="OrthoDB" id="10676726at2759"/>
<organism evidence="3 4">
    <name type="scientific">Smittium megazygosporum</name>
    <dbReference type="NCBI Taxonomy" id="133381"/>
    <lineage>
        <taxon>Eukaryota</taxon>
        <taxon>Fungi</taxon>
        <taxon>Fungi incertae sedis</taxon>
        <taxon>Zoopagomycota</taxon>
        <taxon>Kickxellomycotina</taxon>
        <taxon>Harpellomycetes</taxon>
        <taxon>Harpellales</taxon>
        <taxon>Legeriomycetaceae</taxon>
        <taxon>Smittium</taxon>
    </lineage>
</organism>
<feature type="compositionally biased region" description="Polar residues" evidence="2">
    <location>
        <begin position="498"/>
        <end position="512"/>
    </location>
</feature>
<proteinExistence type="predicted"/>
<evidence type="ECO:0000256" key="1">
    <source>
        <dbReference type="SAM" id="Coils"/>
    </source>
</evidence>
<feature type="compositionally biased region" description="Low complexity" evidence="2">
    <location>
        <begin position="340"/>
        <end position="354"/>
    </location>
</feature>
<keyword evidence="1" id="KW-0175">Coiled coil</keyword>
<feature type="compositionally biased region" description="Low complexity" evidence="2">
    <location>
        <begin position="24"/>
        <end position="36"/>
    </location>
</feature>
<feature type="region of interest" description="Disordered" evidence="2">
    <location>
        <begin position="444"/>
        <end position="463"/>
    </location>
</feature>
<feature type="region of interest" description="Disordered" evidence="2">
    <location>
        <begin position="1129"/>
        <end position="1162"/>
    </location>
</feature>
<evidence type="ECO:0000256" key="2">
    <source>
        <dbReference type="SAM" id="MobiDB-lite"/>
    </source>
</evidence>
<feature type="region of interest" description="Disordered" evidence="2">
    <location>
        <begin position="1019"/>
        <end position="1057"/>
    </location>
</feature>
<feature type="compositionally biased region" description="Basic and acidic residues" evidence="2">
    <location>
        <begin position="41"/>
        <end position="51"/>
    </location>
</feature>
<protein>
    <submittedName>
        <fullName evidence="3">Uncharacterized protein</fullName>
    </submittedName>
</protein>